<feature type="repeat" description="ANK" evidence="1">
    <location>
        <begin position="130"/>
        <end position="162"/>
    </location>
</feature>
<dbReference type="PANTHER" id="PTHR24184">
    <property type="entry name" value="SI:CH211-189E2.2"/>
    <property type="match status" value="1"/>
</dbReference>
<dbReference type="PROSITE" id="PS50088">
    <property type="entry name" value="ANK_REPEAT"/>
    <property type="match status" value="3"/>
</dbReference>
<dbReference type="PANTHER" id="PTHR24184:SF11">
    <property type="entry name" value="ANKYRIN REPEAT AND SOCS BOX CONTAINING 3"/>
    <property type="match status" value="1"/>
</dbReference>
<dbReference type="SUPFAM" id="SSF48403">
    <property type="entry name" value="Ankyrin repeat"/>
    <property type="match status" value="1"/>
</dbReference>
<organism evidence="4 5">
    <name type="scientific">Burkholderia cenocepacia</name>
    <dbReference type="NCBI Taxonomy" id="95486"/>
    <lineage>
        <taxon>Bacteria</taxon>
        <taxon>Pseudomonadati</taxon>
        <taxon>Pseudomonadota</taxon>
        <taxon>Betaproteobacteria</taxon>
        <taxon>Burkholderiales</taxon>
        <taxon>Burkholderiaceae</taxon>
        <taxon>Burkholderia</taxon>
        <taxon>Burkholderia cepacia complex</taxon>
    </lineage>
</organism>
<keyword evidence="1" id="KW-0040">ANK repeat</keyword>
<name>A0A6J5ISG3_9BURK</name>
<feature type="signal peptide" evidence="3">
    <location>
        <begin position="1"/>
        <end position="31"/>
    </location>
</feature>
<feature type="repeat" description="ANK" evidence="1">
    <location>
        <begin position="100"/>
        <end position="132"/>
    </location>
</feature>
<dbReference type="EMBL" id="CABWIK020000003">
    <property type="protein sequence ID" value="CAB3963346.1"/>
    <property type="molecule type" value="Genomic_DNA"/>
</dbReference>
<evidence type="ECO:0000256" key="2">
    <source>
        <dbReference type="SAM" id="MobiDB-lite"/>
    </source>
</evidence>
<protein>
    <submittedName>
        <fullName evidence="4">Ankyrin</fullName>
    </submittedName>
</protein>
<feature type="region of interest" description="Disordered" evidence="2">
    <location>
        <begin position="241"/>
        <end position="273"/>
    </location>
</feature>
<feature type="repeat" description="ANK" evidence="1">
    <location>
        <begin position="163"/>
        <end position="195"/>
    </location>
</feature>
<dbReference type="Gene3D" id="1.25.40.20">
    <property type="entry name" value="Ankyrin repeat-containing domain"/>
    <property type="match status" value="1"/>
</dbReference>
<accession>A0A6J5ISG3</accession>
<evidence type="ECO:0000256" key="1">
    <source>
        <dbReference type="PROSITE-ProRule" id="PRU00023"/>
    </source>
</evidence>
<reference evidence="4 5" key="1">
    <citation type="submission" date="2020-04" db="EMBL/GenBank/DDBJ databases">
        <authorList>
            <person name="Depoorter E."/>
        </authorList>
    </citation>
    <scope>NUCLEOTIDE SEQUENCE [LARGE SCALE GENOMIC DNA]</scope>
    <source>
        <strain evidence="4 5">BCC0132</strain>
    </source>
</reference>
<evidence type="ECO:0000313" key="5">
    <source>
        <dbReference type="Proteomes" id="UP000494322"/>
    </source>
</evidence>
<dbReference type="PROSITE" id="PS50297">
    <property type="entry name" value="ANK_REP_REGION"/>
    <property type="match status" value="3"/>
</dbReference>
<dbReference type="AlphaFoldDB" id="A0A6J5ISG3"/>
<evidence type="ECO:0000313" key="4">
    <source>
        <dbReference type="EMBL" id="CAB3963346.1"/>
    </source>
</evidence>
<dbReference type="Pfam" id="PF12796">
    <property type="entry name" value="Ank_2"/>
    <property type="match status" value="2"/>
</dbReference>
<feature type="compositionally biased region" description="Basic residues" evidence="2">
    <location>
        <begin position="255"/>
        <end position="273"/>
    </location>
</feature>
<evidence type="ECO:0000256" key="3">
    <source>
        <dbReference type="SAM" id="SignalP"/>
    </source>
</evidence>
<dbReference type="InterPro" id="IPR036770">
    <property type="entry name" value="Ankyrin_rpt-contain_sf"/>
</dbReference>
<dbReference type="InterPro" id="IPR002110">
    <property type="entry name" value="Ankyrin_rpt"/>
</dbReference>
<dbReference type="PRINTS" id="PR01415">
    <property type="entry name" value="ANKYRIN"/>
</dbReference>
<proteinExistence type="predicted"/>
<dbReference type="Proteomes" id="UP000494322">
    <property type="component" value="Unassembled WGS sequence"/>
</dbReference>
<feature type="chain" id="PRO_5027033042" evidence="3">
    <location>
        <begin position="32"/>
        <end position="273"/>
    </location>
</feature>
<sequence>MTKPTNHLPKRALVAAALVASGLFAAAGAHAESLDAIVKAVKFDDIADIGKQLKSGKLDPNTIAPNGDPLIVIAAREKSDKVAAALATTPNVDLEKEDRAGETALMLASLNGDVGLAKLLIDKGAEVSKKGWAPLHYAATNGQDAVVKLLLDHDAYIDTASPNGTTPLMMAARGNHPSTVTLLLDQGADPQVKNQLGITALEFAKHYNAPDAIEILSKRTTRIGASTPAEAQKSAKLRFSVRQTVPARPVSGRSRASRRRAGQGSRRPRAALT</sequence>
<gene>
    <name evidence="4" type="ORF">BCO9919_00886</name>
</gene>
<keyword evidence="3" id="KW-0732">Signal</keyword>
<dbReference type="SMART" id="SM00248">
    <property type="entry name" value="ANK"/>
    <property type="match status" value="4"/>
</dbReference>